<keyword evidence="3" id="KW-1185">Reference proteome</keyword>
<comment type="caution">
    <text evidence="2">The sequence shown here is derived from an EMBL/GenBank/DDBJ whole genome shotgun (WGS) entry which is preliminary data.</text>
</comment>
<name>A0A8J2L9Q0_9HEXA</name>
<protein>
    <submittedName>
        <fullName evidence="2">Uncharacterized protein</fullName>
    </submittedName>
</protein>
<gene>
    <name evidence="2" type="ORF">AFUS01_LOCUS38312</name>
</gene>
<dbReference type="AlphaFoldDB" id="A0A8J2L9Q0"/>
<organism evidence="2 3">
    <name type="scientific">Allacma fusca</name>
    <dbReference type="NCBI Taxonomy" id="39272"/>
    <lineage>
        <taxon>Eukaryota</taxon>
        <taxon>Metazoa</taxon>
        <taxon>Ecdysozoa</taxon>
        <taxon>Arthropoda</taxon>
        <taxon>Hexapoda</taxon>
        <taxon>Collembola</taxon>
        <taxon>Symphypleona</taxon>
        <taxon>Sminthuridae</taxon>
        <taxon>Allacma</taxon>
    </lineage>
</organism>
<accession>A0A8J2L9Q0</accession>
<sequence>MDKILERLESMDKKLDKIETMEKKLDKIDEIFKTQNYMNGLVRTQQTTITTLESMVKTQTEEICTLKTAMFQIKNDQKFVTNSDRSLCMIVKGLSAPSRNSQTSAKTIIKTELLPKICDSSEEESEVAKWFDTETIVPKLPATNPNKNLIYKLKFKQRQDILKFRSKCQSLRIKAPTIRVTDDLSKPKREVMNSLLKKRKELKEKSVIGHLYANRYLIVKTNNGDEFHESNGTEIIKINAIPNFKPKAIQPRTSNP</sequence>
<keyword evidence="1" id="KW-0175">Coiled coil</keyword>
<proteinExistence type="predicted"/>
<evidence type="ECO:0000256" key="1">
    <source>
        <dbReference type="SAM" id="Coils"/>
    </source>
</evidence>
<dbReference type="Proteomes" id="UP000708208">
    <property type="component" value="Unassembled WGS sequence"/>
</dbReference>
<reference evidence="2" key="1">
    <citation type="submission" date="2021-06" db="EMBL/GenBank/DDBJ databases">
        <authorList>
            <person name="Hodson N. C."/>
            <person name="Mongue J. A."/>
            <person name="Jaron S. K."/>
        </authorList>
    </citation>
    <scope>NUCLEOTIDE SEQUENCE</scope>
</reference>
<feature type="coiled-coil region" evidence="1">
    <location>
        <begin position="1"/>
        <end position="31"/>
    </location>
</feature>
<dbReference type="EMBL" id="CAJVCH010547248">
    <property type="protein sequence ID" value="CAG7828381.1"/>
    <property type="molecule type" value="Genomic_DNA"/>
</dbReference>
<evidence type="ECO:0000313" key="3">
    <source>
        <dbReference type="Proteomes" id="UP000708208"/>
    </source>
</evidence>
<evidence type="ECO:0000313" key="2">
    <source>
        <dbReference type="EMBL" id="CAG7828381.1"/>
    </source>
</evidence>